<proteinExistence type="predicted"/>
<accession>A0A6J4PE21</accession>
<organism evidence="1">
    <name type="scientific">uncultured Quadrisphaera sp</name>
    <dbReference type="NCBI Taxonomy" id="904978"/>
    <lineage>
        <taxon>Bacteria</taxon>
        <taxon>Bacillati</taxon>
        <taxon>Actinomycetota</taxon>
        <taxon>Actinomycetes</taxon>
        <taxon>Kineosporiales</taxon>
        <taxon>Kineosporiaceae</taxon>
        <taxon>Quadrisphaera</taxon>
        <taxon>environmental samples</taxon>
    </lineage>
</organism>
<feature type="non-terminal residue" evidence="1">
    <location>
        <position position="84"/>
    </location>
</feature>
<name>A0A6J4PE21_9ACTN</name>
<gene>
    <name evidence="1" type="ORF">AVDCRST_MAG35-1445</name>
</gene>
<reference evidence="1" key="1">
    <citation type="submission" date="2020-02" db="EMBL/GenBank/DDBJ databases">
        <authorList>
            <person name="Meier V. D."/>
        </authorList>
    </citation>
    <scope>NUCLEOTIDE SEQUENCE</scope>
    <source>
        <strain evidence="1">AVDCRST_MAG35</strain>
    </source>
</reference>
<evidence type="ECO:0000313" key="1">
    <source>
        <dbReference type="EMBL" id="CAA9411241.1"/>
    </source>
</evidence>
<dbReference type="AlphaFoldDB" id="A0A6J4PE21"/>
<sequence length="84" mass="8746">MHTLALAEAMARAGADVTVRTLGRGGDRAFFRPVDPAVAVRVVPFEARDGEGVGERILRAIDVLAQDLAAGLGDPGDRGVVHAQ</sequence>
<dbReference type="EMBL" id="CADCUY010000294">
    <property type="protein sequence ID" value="CAA9411241.1"/>
    <property type="molecule type" value="Genomic_DNA"/>
</dbReference>
<protein>
    <submittedName>
        <fullName evidence="1">Uncharacterized protein</fullName>
    </submittedName>
</protein>